<accession>A0A3M7R807</accession>
<dbReference type="NCBIfam" id="TIGR03696">
    <property type="entry name" value="Rhs_assc_core"/>
    <property type="match status" value="1"/>
</dbReference>
<dbReference type="EMBL" id="REGN01004018">
    <property type="protein sequence ID" value="RNA19589.1"/>
    <property type="molecule type" value="Genomic_DNA"/>
</dbReference>
<dbReference type="PANTHER" id="PTHR32305">
    <property type="match status" value="1"/>
</dbReference>
<dbReference type="InterPro" id="IPR050708">
    <property type="entry name" value="T6SS_VgrG/RHS"/>
</dbReference>
<sequence>MFSKHVLLIFLLMDLTKFLVKPTIIFDIDHNVDVANGELIVSVPFPLMSAPNINILPKLKLVYRSGQYLKNGILGLGWSLDGLSQISRCSKTIANDGPIDDYTLKFNFDDPFCLDEQRLFVTKGKHGFADSEYVTQNDQFNRIVAFGQNVKYNASQTVEVNSKNHPNYFKMYTKDNLIFTYGNGVNSDVKHPDLANLTINWLLNQIEDYNGNKVNFLYSIDAKQTYISDILYSNKKIVFEYEQRLPTDHVKTYFDKSLIQNIEKRLKKIKFYSNNKFAKGFEIDYKSIEPTQQSLLKKVSVCFENKHCSKPIEFNYSSEEPLSNFLSKPIFHENVCGENSFCELIQMIDLNGDGLKDIVGFGQDAIYVSLNEGSFFYNAERWSSAFCQDSGWISSKHVRYLADINNDNLPDVVGFGDNGVFVSLNDNGKFLTMEKWSSNFGYNSGWRMNHLRLLEDMNNDGYMDIVGIGHSNQMIVDFNNQSSFEKRKIINLPSDWSKVSWNSVFHRLVDIHSNGLKHFFTIPGRDISFLKGHVEVLGSLGTTSFSSINGWSIGNHYRDLIDLNNDNLPDMVGIDSLNRIHVGIATPSSQNWKTKYFSTSIESVKKSKTKEENVFNADLNGDGLPDFVFFQCDGIFVSLNMANNFSAEQLWKMDKSFCDFAYKAVQPVDINGDSLPDLIFLNKNRAKIYLNLSKKPRLEAIRDSLGNEKKIYYQSTANKTVYTESKFNFNSTYSSRGFAFDVVSKFSSSDGIGGMSSIEYKYGEYKCSKIQGRSCSFGWIKSQNQNSKIFSTEQFHHKHPLTGMLLSKSSFYANKLIARTNFTYRIKQTELTGDKKSWTILIRRKDSEFYDIDGLFLKKEIDLNEYDDFGNVIQSKSSLIDQNSNYTIVVLNEIDNDLTEWYLGKLISKKVYNIWKFDSKNDLKTTEENYLYNETSRKVSKRVINPNMFYSLEEVFEYDQFGNLIKETKKGRKSRKEFEERTTQYDYDNLGINKIKETNPLGHFSYYFYDTNDNLVQFIDANNVTTNYTYNSVGLKTFESIEGKSNSSSEYFFFNGIKNSVYCISNSVFGGKITTSCYDSLKRQIRKTTNGFNGELIHEDTVYNQNGLVQKQSLPYKAFEEQPKYTRFEYDDLMREMSRYEPYFENDIDEKIGIIYRGNHVITSDSTGFLKIETKNLLGKIVRVEDGERSISFYEYDAFQNLVNIIDPQNVSTNMTFDNNGRKIKNFDPYMGFSEHEYNSFGELIATFNQDGTVIKTERDLLGRITKLVEPDGITIKKYDSGLFSIGKLSSLNVFSGYQVDSKFDRYGRQILKNYLYDSNDKYVEEFEYDEFGRVSSTQVQNVNGSKFKTFYCYKNGFLAALSVDDKDCNSFVWKAVDYGSNQKIKEEQYGNGIKNKYSFDETEMVTQILSTRNIQLINNLKYDYDVRRNLLKSEEFDPLASKKLTKKYSYDSLDRLVSASHFESTDEKTSLESVQSWSYDNIGNILHHGSSKQQSVYNYGPDKPQLATMVGSEKIVYDNYGRIIKTDSYSIDWYSFSKPRWIRQKNSTIEYLYGGDKENVMKKITDDKKSLRINYIGTSYENWQIGEKNSRKNIEKYYLKIFGRVVAVFINNTDSNSSIYFNSDGFNSINLITDHKGDILVRYNYTAFGYRQISFINSSNDSNNLLNKGFSGKELVDDERLVFFGGRIFDTILLRFLSPDLFIQQPFNIQNLNRYSYGLNNPFKYDDPSGFFFKKLRKIFSKPKILLAVAAAVVTGFAMAPLAAGIAASAVSITGTTGLAATVVSGAVAGAVTGAGTGLASSLIMTNGNLKESVKGAYKGALSGALVGSFGSAFNNQYAKFSAETVGQGVDNRLNGRKFFSDFDLNAASFGASIFYEKIVGYELDAAPGGEAVDKGPNGRPVKGANNIGCQTGTCGSFNEGGKYSVKLNQVPSINAIAGLHDVFQISLPDKFYARDILNVPGMPVAALYTYASFYHQIECPLCNK</sequence>
<dbReference type="InterPro" id="IPR028994">
    <property type="entry name" value="Integrin_alpha_N"/>
</dbReference>
<evidence type="ECO:0000256" key="2">
    <source>
        <dbReference type="ARBA" id="ARBA00022525"/>
    </source>
</evidence>
<dbReference type="Proteomes" id="UP000276133">
    <property type="component" value="Unassembled WGS sequence"/>
</dbReference>
<name>A0A3M7R807_BRAPC</name>
<dbReference type="Pfam" id="PF13517">
    <property type="entry name" value="FG-GAP_3"/>
    <property type="match status" value="1"/>
</dbReference>
<feature type="chain" id="PRO_5017983538" evidence="6">
    <location>
        <begin position="23"/>
        <end position="1986"/>
    </location>
</feature>
<comment type="subcellular location">
    <subcellularLocation>
        <location evidence="1">Secreted</location>
    </subcellularLocation>
</comment>
<evidence type="ECO:0000256" key="6">
    <source>
        <dbReference type="SAM" id="SignalP"/>
    </source>
</evidence>
<dbReference type="OrthoDB" id="442731at2759"/>
<evidence type="ECO:0000313" key="7">
    <source>
        <dbReference type="EMBL" id="RNA19589.1"/>
    </source>
</evidence>
<dbReference type="InterPro" id="IPR013517">
    <property type="entry name" value="FG-GAP"/>
</dbReference>
<dbReference type="Gene3D" id="2.180.10.10">
    <property type="entry name" value="RHS repeat-associated core"/>
    <property type="match status" value="3"/>
</dbReference>
<evidence type="ECO:0000256" key="1">
    <source>
        <dbReference type="ARBA" id="ARBA00004613"/>
    </source>
</evidence>
<dbReference type="GO" id="GO:0005737">
    <property type="term" value="C:cytoplasm"/>
    <property type="evidence" value="ECO:0007669"/>
    <property type="project" value="InterPro"/>
</dbReference>
<keyword evidence="5" id="KW-0472">Membrane</keyword>
<reference evidence="7 8" key="1">
    <citation type="journal article" date="2018" name="Sci. Rep.">
        <title>Genomic signatures of local adaptation to the degree of environmental predictability in rotifers.</title>
        <authorList>
            <person name="Franch-Gras L."/>
            <person name="Hahn C."/>
            <person name="Garcia-Roger E.M."/>
            <person name="Carmona M.J."/>
            <person name="Serra M."/>
            <person name="Gomez A."/>
        </authorList>
    </citation>
    <scope>NUCLEOTIDE SEQUENCE [LARGE SCALE GENOMIC DNA]</scope>
    <source>
        <strain evidence="7">HYR1</strain>
    </source>
</reference>
<dbReference type="InterPro" id="IPR022385">
    <property type="entry name" value="Rhs_assc_core"/>
</dbReference>
<protein>
    <submittedName>
        <fullName evidence="7">RHS repeat-associated core domain</fullName>
    </submittedName>
</protein>
<evidence type="ECO:0000256" key="5">
    <source>
        <dbReference type="SAM" id="Phobius"/>
    </source>
</evidence>
<feature type="transmembrane region" description="Helical" evidence="5">
    <location>
        <begin position="1780"/>
        <end position="1806"/>
    </location>
</feature>
<dbReference type="GO" id="GO:0005576">
    <property type="term" value="C:extracellular region"/>
    <property type="evidence" value="ECO:0007669"/>
    <property type="project" value="UniProtKB-SubCell"/>
</dbReference>
<dbReference type="Pfam" id="PF03534">
    <property type="entry name" value="SpvB"/>
    <property type="match status" value="1"/>
</dbReference>
<keyword evidence="8" id="KW-1185">Reference proteome</keyword>
<keyword evidence="5" id="KW-1133">Transmembrane helix</keyword>
<dbReference type="SUPFAM" id="SSF69318">
    <property type="entry name" value="Integrin alpha N-terminal domain"/>
    <property type="match status" value="1"/>
</dbReference>
<feature type="signal peptide" evidence="6">
    <location>
        <begin position="1"/>
        <end position="22"/>
    </location>
</feature>
<organism evidence="7 8">
    <name type="scientific">Brachionus plicatilis</name>
    <name type="common">Marine rotifer</name>
    <name type="synonym">Brachionus muelleri</name>
    <dbReference type="NCBI Taxonomy" id="10195"/>
    <lineage>
        <taxon>Eukaryota</taxon>
        <taxon>Metazoa</taxon>
        <taxon>Spiralia</taxon>
        <taxon>Gnathifera</taxon>
        <taxon>Rotifera</taxon>
        <taxon>Eurotatoria</taxon>
        <taxon>Monogononta</taxon>
        <taxon>Pseudotrocha</taxon>
        <taxon>Ploima</taxon>
        <taxon>Brachionidae</taxon>
        <taxon>Brachionus</taxon>
    </lineage>
</organism>
<feature type="transmembrane region" description="Helical" evidence="5">
    <location>
        <begin position="1746"/>
        <end position="1774"/>
    </location>
</feature>
<evidence type="ECO:0000256" key="3">
    <source>
        <dbReference type="ARBA" id="ARBA00022729"/>
    </source>
</evidence>
<gene>
    <name evidence="7" type="ORF">BpHYR1_042755</name>
</gene>
<keyword evidence="5" id="KW-0812">Transmembrane</keyword>
<keyword evidence="4" id="KW-0843">Virulence</keyword>
<dbReference type="STRING" id="10195.A0A3M7R807"/>
<dbReference type="PANTHER" id="PTHR32305:SF15">
    <property type="entry name" value="PROTEIN RHSA-RELATED"/>
    <property type="match status" value="1"/>
</dbReference>
<keyword evidence="2" id="KW-0964">Secreted</keyword>
<proteinExistence type="predicted"/>
<dbReference type="InterPro" id="IPR003284">
    <property type="entry name" value="Sal_SpvB"/>
</dbReference>
<keyword evidence="3 6" id="KW-0732">Signal</keyword>
<evidence type="ECO:0000256" key="4">
    <source>
        <dbReference type="ARBA" id="ARBA00023026"/>
    </source>
</evidence>
<comment type="caution">
    <text evidence="7">The sequence shown here is derived from an EMBL/GenBank/DDBJ whole genome shotgun (WGS) entry which is preliminary data.</text>
</comment>
<evidence type="ECO:0000313" key="8">
    <source>
        <dbReference type="Proteomes" id="UP000276133"/>
    </source>
</evidence>